<dbReference type="GO" id="GO:0071011">
    <property type="term" value="C:precatalytic spliceosome"/>
    <property type="evidence" value="ECO:0007669"/>
    <property type="project" value="TreeGrafter"/>
</dbReference>
<evidence type="ECO:0000256" key="4">
    <source>
        <dbReference type="ARBA" id="ARBA00022664"/>
    </source>
</evidence>
<evidence type="ECO:0000256" key="3">
    <source>
        <dbReference type="ARBA" id="ARBA00011524"/>
    </source>
</evidence>
<dbReference type="PROSITE" id="PS50005">
    <property type="entry name" value="TPR"/>
    <property type="match status" value="1"/>
</dbReference>
<feature type="domain" description="Pre-mRNA-splicing factor Syf1-like N-terminal HAT-repeats" evidence="13">
    <location>
        <begin position="63"/>
        <end position="208"/>
    </location>
</feature>
<dbReference type="Proteomes" id="UP000317494">
    <property type="component" value="Unassembled WGS sequence"/>
</dbReference>
<keyword evidence="15" id="KW-1185">Reference proteome</keyword>
<evidence type="ECO:0000256" key="1">
    <source>
        <dbReference type="ARBA" id="ARBA00004123"/>
    </source>
</evidence>
<dbReference type="InterPro" id="IPR055433">
    <property type="entry name" value="HAT_Syf1-like_N"/>
</dbReference>
<dbReference type="FunFam" id="1.25.40.10:FF:000048">
    <property type="entry name" value="Cell cycle control protein"/>
    <property type="match status" value="1"/>
</dbReference>
<dbReference type="InterPro" id="IPR045075">
    <property type="entry name" value="Syf1-like"/>
</dbReference>
<comment type="subcellular location">
    <subcellularLocation>
        <location evidence="1">Nucleus</location>
    </subcellularLocation>
</comment>
<gene>
    <name evidence="14" type="ORF">SeMB42_g04283</name>
</gene>
<evidence type="ECO:0000256" key="10">
    <source>
        <dbReference type="PROSITE-ProRule" id="PRU00339"/>
    </source>
</evidence>
<keyword evidence="10" id="KW-0802">TPR repeat</keyword>
<proteinExistence type="inferred from homology"/>
<feature type="compositionally biased region" description="Acidic residues" evidence="11">
    <location>
        <begin position="678"/>
        <end position="690"/>
    </location>
</feature>
<feature type="repeat" description="TPR" evidence="10">
    <location>
        <begin position="75"/>
        <end position="108"/>
    </location>
</feature>
<evidence type="ECO:0000313" key="14">
    <source>
        <dbReference type="EMBL" id="TPX44548.1"/>
    </source>
</evidence>
<dbReference type="VEuPathDB" id="FungiDB:SeMB42_g04283"/>
<evidence type="ECO:0000256" key="6">
    <source>
        <dbReference type="ARBA" id="ARBA00022737"/>
    </source>
</evidence>
<name>A0A507CZS3_9FUNG</name>
<evidence type="ECO:0008006" key="16">
    <source>
        <dbReference type="Google" id="ProtNLM"/>
    </source>
</evidence>
<feature type="domain" description="Pre-mRNA-splicing factor Syf1/CRNKL1-like C-terminal HAT-repeats" evidence="12">
    <location>
        <begin position="225"/>
        <end position="314"/>
    </location>
</feature>
<evidence type="ECO:0000256" key="9">
    <source>
        <dbReference type="ARBA" id="ARBA00037040"/>
    </source>
</evidence>
<sequence length="699" mass="81831">MASRNASKVKDKRPAPVQITAEQILREAKERTALPAGASTTAPRQKIVDKEELDEYKLSKRKQFEDAIRRTRTQVTLWIKYATWEESQLEYERARSVFERAIEVDPRNTNLWMKYAEMEMKLKNVNMARNIFDRAVALLPRVDQFWYKYTLMEETLENVAGARTVFERWMEWEPSEEAWMAYIKMERRYHEIEHARALHQRFVSVHPQPKNWIKWAKFEESLGAIEKARSIYEACIETLGEAFIDQNIYVSFAKFETRQKEMERARAIYKYALDKLPKEQQQNLYNVYTQFEKQFGAQDGIEGVVAAKRRAKYEEDLASNSKNYDVWFDYVKLEESHGDVTKIREVYERAIAQVPPIQEKRFWRRYIYLWIFYAVWEELEAKDHERAREVYRQCLNTVPHKAFTFAKVWLMAAKQLVRRGELALARKMLGAALGICPKPRLFKGYIELEVSLREFDRARRLYEVYLERDAANCIAWIKYAELETLLGDVDRARGIYEIAVAQSALDMPEVLWKSYIDFEACEGEWTRVRELYERLLERTEHVKVWISYANSEMAAMDYSDDAARVACGRSIFDKGHAALKAKDAREERVILLEAWREFERGLIAAGKAEDGAALGAVEARMPKVVKKRRRVVLDDGSAGGWEEHYDFIFPEDDRDKPSFKLLSMAQQWKMQQLAAGDGNEEEDEDEDEDAGTSSPDGGG</sequence>
<keyword evidence="5" id="KW-0747">Spliceosome</keyword>
<dbReference type="AlphaFoldDB" id="A0A507CZS3"/>
<evidence type="ECO:0000256" key="7">
    <source>
        <dbReference type="ARBA" id="ARBA00023187"/>
    </source>
</evidence>
<dbReference type="InterPro" id="IPR003107">
    <property type="entry name" value="HAT"/>
</dbReference>
<dbReference type="InterPro" id="IPR019734">
    <property type="entry name" value="TPR_rpt"/>
</dbReference>
<dbReference type="Pfam" id="PF23231">
    <property type="entry name" value="HAT_Syf1_CNRKL1_C"/>
    <property type="match status" value="2"/>
</dbReference>
<comment type="similarity">
    <text evidence="2">Belongs to the crooked-neck family.</text>
</comment>
<evidence type="ECO:0000256" key="11">
    <source>
        <dbReference type="SAM" id="MobiDB-lite"/>
    </source>
</evidence>
<keyword evidence="6" id="KW-0677">Repeat</keyword>
<comment type="function">
    <text evidence="9">Involved in pre-mRNA splicing and cell cycle progression. Required for the spliceosome assembly and initiation of the DNA replication.</text>
</comment>
<dbReference type="EMBL" id="QEAN01000170">
    <property type="protein sequence ID" value="TPX44548.1"/>
    <property type="molecule type" value="Genomic_DNA"/>
</dbReference>
<feature type="region of interest" description="Disordered" evidence="11">
    <location>
        <begin position="670"/>
        <end position="699"/>
    </location>
</feature>
<evidence type="ECO:0000313" key="15">
    <source>
        <dbReference type="Proteomes" id="UP000317494"/>
    </source>
</evidence>
<dbReference type="GO" id="GO:0071014">
    <property type="term" value="C:post-mRNA release spliceosomal complex"/>
    <property type="evidence" value="ECO:0007669"/>
    <property type="project" value="TreeGrafter"/>
</dbReference>
<dbReference type="SUPFAM" id="SSF48452">
    <property type="entry name" value="TPR-like"/>
    <property type="match status" value="2"/>
</dbReference>
<dbReference type="Gene3D" id="1.25.40.10">
    <property type="entry name" value="Tetratricopeptide repeat domain"/>
    <property type="match status" value="4"/>
</dbReference>
<evidence type="ECO:0000256" key="2">
    <source>
        <dbReference type="ARBA" id="ARBA00008644"/>
    </source>
</evidence>
<keyword evidence="4" id="KW-0507">mRNA processing</keyword>
<dbReference type="PANTHER" id="PTHR11246">
    <property type="entry name" value="PRE-MRNA SPLICING FACTOR"/>
    <property type="match status" value="1"/>
</dbReference>
<dbReference type="GO" id="GO:0071007">
    <property type="term" value="C:U2-type catalytic step 2 spliceosome"/>
    <property type="evidence" value="ECO:0007669"/>
    <property type="project" value="TreeGrafter"/>
</dbReference>
<keyword evidence="8" id="KW-0539">Nucleus</keyword>
<dbReference type="InterPro" id="IPR055430">
    <property type="entry name" value="HAT_Syf1_CNRKL1_C"/>
</dbReference>
<dbReference type="InterPro" id="IPR011990">
    <property type="entry name" value="TPR-like_helical_dom_sf"/>
</dbReference>
<accession>A0A507CZS3</accession>
<dbReference type="GO" id="GO:0000245">
    <property type="term" value="P:spliceosomal complex assembly"/>
    <property type="evidence" value="ECO:0007669"/>
    <property type="project" value="TreeGrafter"/>
</dbReference>
<evidence type="ECO:0000259" key="13">
    <source>
        <dbReference type="Pfam" id="PF23233"/>
    </source>
</evidence>
<dbReference type="GO" id="GO:0000974">
    <property type="term" value="C:Prp19 complex"/>
    <property type="evidence" value="ECO:0007669"/>
    <property type="project" value="TreeGrafter"/>
</dbReference>
<feature type="domain" description="Pre-mRNA-splicing factor Syf1/CRNKL1-like C-terminal HAT-repeats" evidence="12">
    <location>
        <begin position="381"/>
        <end position="532"/>
    </location>
</feature>
<organism evidence="14 15">
    <name type="scientific">Synchytrium endobioticum</name>
    <dbReference type="NCBI Taxonomy" id="286115"/>
    <lineage>
        <taxon>Eukaryota</taxon>
        <taxon>Fungi</taxon>
        <taxon>Fungi incertae sedis</taxon>
        <taxon>Chytridiomycota</taxon>
        <taxon>Chytridiomycota incertae sedis</taxon>
        <taxon>Chytridiomycetes</taxon>
        <taxon>Synchytriales</taxon>
        <taxon>Synchytriaceae</taxon>
        <taxon>Synchytrium</taxon>
    </lineage>
</organism>
<comment type="subunit">
    <text evidence="3">Associated with the spliceosome.</text>
</comment>
<keyword evidence="7" id="KW-0508">mRNA splicing</keyword>
<evidence type="ECO:0000256" key="8">
    <source>
        <dbReference type="ARBA" id="ARBA00023242"/>
    </source>
</evidence>
<evidence type="ECO:0000259" key="12">
    <source>
        <dbReference type="Pfam" id="PF23231"/>
    </source>
</evidence>
<protein>
    <recommendedName>
        <fullName evidence="16">Suppressor of forked domain-containing protein</fullName>
    </recommendedName>
</protein>
<evidence type="ECO:0000256" key="5">
    <source>
        <dbReference type="ARBA" id="ARBA00022728"/>
    </source>
</evidence>
<dbReference type="Pfam" id="PF23233">
    <property type="entry name" value="HAT_Syf1_CNRKL1_N"/>
    <property type="match status" value="1"/>
</dbReference>
<dbReference type="SMART" id="SM00386">
    <property type="entry name" value="HAT"/>
    <property type="match status" value="14"/>
</dbReference>
<reference evidence="14 15" key="1">
    <citation type="journal article" date="2019" name="Sci. Rep.">
        <title>Comparative genomics of chytrid fungi reveal insights into the obligate biotrophic and pathogenic lifestyle of Synchytrium endobioticum.</title>
        <authorList>
            <person name="van de Vossenberg B.T.L.H."/>
            <person name="Warris S."/>
            <person name="Nguyen H.D.T."/>
            <person name="van Gent-Pelzer M.P.E."/>
            <person name="Joly D.L."/>
            <person name="van de Geest H.C."/>
            <person name="Bonants P.J.M."/>
            <person name="Smith D.S."/>
            <person name="Levesque C.A."/>
            <person name="van der Lee T.A.J."/>
        </authorList>
    </citation>
    <scope>NUCLEOTIDE SEQUENCE [LARGE SCALE GENOMIC DNA]</scope>
    <source>
        <strain evidence="14 15">MB42</strain>
    </source>
</reference>
<dbReference type="FunFam" id="1.25.40.10:FF:000796">
    <property type="entry name" value="Crooked neck pre-mRNA splicing factor 1"/>
    <property type="match status" value="1"/>
</dbReference>
<comment type="caution">
    <text evidence="14">The sequence shown here is derived from an EMBL/GenBank/DDBJ whole genome shotgun (WGS) entry which is preliminary data.</text>
</comment>
<dbReference type="STRING" id="286115.A0A507CZS3"/>
<dbReference type="PANTHER" id="PTHR11246:SF3">
    <property type="entry name" value="CROOKED NECK-LIKE PROTEIN 1"/>
    <property type="match status" value="1"/>
</dbReference>
<dbReference type="FunFam" id="1.25.40.10:FF:000306">
    <property type="entry name" value="Cell cycle control protein cwf4"/>
    <property type="match status" value="1"/>
</dbReference>